<dbReference type="InterPro" id="IPR000330">
    <property type="entry name" value="SNF2_N"/>
</dbReference>
<dbReference type="CDD" id="cd18008">
    <property type="entry name" value="DEXDc_SHPRH-like"/>
    <property type="match status" value="1"/>
</dbReference>
<accession>A0A1J7IZG2</accession>
<dbReference type="InParanoid" id="A0A1J7IZG2"/>
<gene>
    <name evidence="6" type="ORF">CONLIGDRAFT_620305</name>
</gene>
<dbReference type="PANTHER" id="PTHR45626:SF22">
    <property type="entry name" value="DNA REPAIR PROTEIN RAD5"/>
    <property type="match status" value="1"/>
</dbReference>
<keyword evidence="2" id="KW-0378">Hydrolase</keyword>
<dbReference type="GO" id="GO:0016787">
    <property type="term" value="F:hydrolase activity"/>
    <property type="evidence" value="ECO:0007669"/>
    <property type="project" value="UniProtKB-KW"/>
</dbReference>
<evidence type="ECO:0000313" key="6">
    <source>
        <dbReference type="EMBL" id="OIW26473.1"/>
    </source>
</evidence>
<dbReference type="CDD" id="cd18793">
    <property type="entry name" value="SF2_C_SNF"/>
    <property type="match status" value="1"/>
</dbReference>
<name>A0A1J7IZG2_9PEZI</name>
<proteinExistence type="predicted"/>
<keyword evidence="3" id="KW-0067">ATP-binding</keyword>
<dbReference type="InterPro" id="IPR050628">
    <property type="entry name" value="SNF2_RAD54_helicase_TF"/>
</dbReference>
<dbReference type="InterPro" id="IPR038718">
    <property type="entry name" value="SNF2-like_sf"/>
</dbReference>
<feature type="domain" description="Helicase ATP-binding" evidence="5">
    <location>
        <begin position="312"/>
        <end position="500"/>
    </location>
</feature>
<evidence type="ECO:0000313" key="7">
    <source>
        <dbReference type="Proteomes" id="UP000182658"/>
    </source>
</evidence>
<feature type="compositionally biased region" description="Basic and acidic residues" evidence="4">
    <location>
        <begin position="826"/>
        <end position="837"/>
    </location>
</feature>
<evidence type="ECO:0000259" key="5">
    <source>
        <dbReference type="PROSITE" id="PS51192"/>
    </source>
</evidence>
<evidence type="ECO:0000256" key="3">
    <source>
        <dbReference type="ARBA" id="ARBA00022840"/>
    </source>
</evidence>
<sequence>MATQAPAKRRRLSPSASLQFLPPHVPRGIDTSYCVDQIFHPDDSQLAQSTEPPIVELGGERETVCFGAILGINCVIDGVSSYLAASENAVPVILISADSFSGAKHQSFQGKVDTAFLHITNALLEEKNLELQVHCIRTEPLLLLARNSIAKRPSHAPPQSVNCSLSITMYGPMELFDEVGDFFEANDIFIQDPKGCNREVRYCNPHRLSSLNLDGSTWTSQFDGNVDLADMKDVTTGPELLDLLDSQSNLAETSQPSAIATILERHQKQALTFMLQRERGWMFEAEKADLWDIADTGRGRFFINRVSDAHQHEEPDQFYGGIIADPMGFGKTLTMIALIAIETPTILWDLSSSHSPEVIVESPDSTLPQTLIIVPPPLLETWEEQLSDHVVLGCLNWRRHHGTVRLNGQSDLHGVNIVLTTYHTVAADWKNHASRGTSVLFTSRWRRLVLDEAHVIRNSNSQMAKALCALNAMCRWAVTGTPIQNRLKDFSALLKFLQVYPYNDQRKFDNDISNLWKGGEVDEAIKRLKRLSGCLLLRRPQGTVKLPPRKDLQCTVTFTSAERELYDSIRHRAIQHIDEVKFGPTDASGSSAYINVLQQIEAMRMVCNLGLHYHSRHNASKTAWNPAPSTRQDWSATAQRIFNLHRTMALIQCHYCSSPVEDVERLFADDEQTQAQFSRCLRFTCADCTQTQILRTGHCDCDHDPACPLAPVSTIVAGMEETGLLSMIGNFRPSPPGQLPTKVATLVTQLMTLPLGVKSLTLTVASRAYLLEPHWNPTLEEQALARIHRMGQKQEVTTVRFCVRDTFEEATYPHHVLRHTDADIQGIARDRNPRSQKDAGQLDIRPS</sequence>
<keyword evidence="7" id="KW-1185">Reference proteome</keyword>
<dbReference type="GO" id="GO:0008094">
    <property type="term" value="F:ATP-dependent activity, acting on DNA"/>
    <property type="evidence" value="ECO:0007669"/>
    <property type="project" value="TreeGrafter"/>
</dbReference>
<dbReference type="STRING" id="1408157.A0A1J7IZG2"/>
<dbReference type="SUPFAM" id="SSF52540">
    <property type="entry name" value="P-loop containing nucleoside triphosphate hydrolases"/>
    <property type="match status" value="2"/>
</dbReference>
<dbReference type="SMART" id="SM00487">
    <property type="entry name" value="DEXDc"/>
    <property type="match status" value="1"/>
</dbReference>
<dbReference type="Pfam" id="PF00176">
    <property type="entry name" value="SNF2-rel_dom"/>
    <property type="match status" value="1"/>
</dbReference>
<organism evidence="6 7">
    <name type="scientific">Coniochaeta ligniaria NRRL 30616</name>
    <dbReference type="NCBI Taxonomy" id="1408157"/>
    <lineage>
        <taxon>Eukaryota</taxon>
        <taxon>Fungi</taxon>
        <taxon>Dikarya</taxon>
        <taxon>Ascomycota</taxon>
        <taxon>Pezizomycotina</taxon>
        <taxon>Sordariomycetes</taxon>
        <taxon>Sordariomycetidae</taxon>
        <taxon>Coniochaetales</taxon>
        <taxon>Coniochaetaceae</taxon>
        <taxon>Coniochaeta</taxon>
    </lineage>
</organism>
<protein>
    <recommendedName>
        <fullName evidence="5">Helicase ATP-binding domain-containing protein</fullName>
    </recommendedName>
</protein>
<feature type="region of interest" description="Disordered" evidence="4">
    <location>
        <begin position="826"/>
        <end position="847"/>
    </location>
</feature>
<evidence type="ECO:0000256" key="1">
    <source>
        <dbReference type="ARBA" id="ARBA00022741"/>
    </source>
</evidence>
<dbReference type="OrthoDB" id="448448at2759"/>
<dbReference type="Proteomes" id="UP000182658">
    <property type="component" value="Unassembled WGS sequence"/>
</dbReference>
<dbReference type="Gene3D" id="3.40.50.10810">
    <property type="entry name" value="Tandem AAA-ATPase domain"/>
    <property type="match status" value="1"/>
</dbReference>
<evidence type="ECO:0000256" key="2">
    <source>
        <dbReference type="ARBA" id="ARBA00022801"/>
    </source>
</evidence>
<reference evidence="6 7" key="1">
    <citation type="submission" date="2016-10" db="EMBL/GenBank/DDBJ databases">
        <title>Draft genome sequence of Coniochaeta ligniaria NRRL30616, a lignocellulolytic fungus for bioabatement of inhibitors in plant biomass hydrolysates.</title>
        <authorList>
            <consortium name="DOE Joint Genome Institute"/>
            <person name="Jimenez D.J."/>
            <person name="Hector R.E."/>
            <person name="Riley R."/>
            <person name="Sun H."/>
            <person name="Grigoriev I.V."/>
            <person name="Van Elsas J.D."/>
            <person name="Nichols N.N."/>
        </authorList>
    </citation>
    <scope>NUCLEOTIDE SEQUENCE [LARGE SCALE GENOMIC DNA]</scope>
    <source>
        <strain evidence="6 7">NRRL 30616</strain>
    </source>
</reference>
<dbReference type="Gene3D" id="3.40.50.300">
    <property type="entry name" value="P-loop containing nucleotide triphosphate hydrolases"/>
    <property type="match status" value="1"/>
</dbReference>
<dbReference type="PROSITE" id="PS51192">
    <property type="entry name" value="HELICASE_ATP_BIND_1"/>
    <property type="match status" value="1"/>
</dbReference>
<dbReference type="PANTHER" id="PTHR45626">
    <property type="entry name" value="TRANSCRIPTION TERMINATION FACTOR 2-RELATED"/>
    <property type="match status" value="1"/>
</dbReference>
<dbReference type="EMBL" id="KV875100">
    <property type="protein sequence ID" value="OIW26473.1"/>
    <property type="molecule type" value="Genomic_DNA"/>
</dbReference>
<dbReference type="AlphaFoldDB" id="A0A1J7IZG2"/>
<dbReference type="GO" id="GO:0005634">
    <property type="term" value="C:nucleus"/>
    <property type="evidence" value="ECO:0007669"/>
    <property type="project" value="TreeGrafter"/>
</dbReference>
<dbReference type="GO" id="GO:0006281">
    <property type="term" value="P:DNA repair"/>
    <property type="evidence" value="ECO:0007669"/>
    <property type="project" value="TreeGrafter"/>
</dbReference>
<dbReference type="InterPro" id="IPR049730">
    <property type="entry name" value="SNF2/RAD54-like_C"/>
</dbReference>
<keyword evidence="1" id="KW-0547">Nucleotide-binding</keyword>
<evidence type="ECO:0000256" key="4">
    <source>
        <dbReference type="SAM" id="MobiDB-lite"/>
    </source>
</evidence>
<dbReference type="GO" id="GO:0005524">
    <property type="term" value="F:ATP binding"/>
    <property type="evidence" value="ECO:0007669"/>
    <property type="project" value="UniProtKB-KW"/>
</dbReference>
<dbReference type="InterPro" id="IPR014001">
    <property type="entry name" value="Helicase_ATP-bd"/>
</dbReference>
<dbReference type="InterPro" id="IPR027417">
    <property type="entry name" value="P-loop_NTPase"/>
</dbReference>